<comment type="subunit">
    <text evidence="16">Forms homodimers. Interacts with ubiquitin-protein ligase UBE3A/E6-AP; this interaction stimulates UBE3A ubiquitin activity. Interacts with host BAK1.</text>
</comment>
<keyword evidence="5 16" id="KW-1090">Inhibition of host innate immune response by virus</keyword>
<comment type="subcellular location">
    <subcellularLocation>
        <location evidence="16 17">Host cytoplasm</location>
    </subcellularLocation>
    <subcellularLocation>
        <location evidence="16 17">Host nucleus</location>
    </subcellularLocation>
</comment>
<evidence type="ECO:0000256" key="11">
    <source>
        <dbReference type="ARBA" id="ARBA00023159"/>
    </source>
</evidence>
<evidence type="ECO:0000256" key="14">
    <source>
        <dbReference type="ARBA" id="ARBA00023280"/>
    </source>
</evidence>
<evidence type="ECO:0000256" key="17">
    <source>
        <dbReference type="RuleBase" id="RU363123"/>
    </source>
</evidence>
<evidence type="ECO:0000256" key="5">
    <source>
        <dbReference type="ARBA" id="ARBA00022632"/>
    </source>
</evidence>
<comment type="caution">
    <text evidence="16">Lacks conserved residue(s) required for the propagation of feature annotation.</text>
</comment>
<keyword evidence="2 16" id="KW-0244">Early protein</keyword>
<keyword evidence="15 16" id="KW-1119">Modulation of host cell apoptosis by virus</keyword>
<evidence type="ECO:0000256" key="6">
    <source>
        <dbReference type="ARBA" id="ARBA00022723"/>
    </source>
</evidence>
<evidence type="ECO:0000256" key="13">
    <source>
        <dbReference type="ARBA" id="ARBA00023200"/>
    </source>
</evidence>
<proteinExistence type="inferred from homology"/>
<evidence type="ECO:0000256" key="4">
    <source>
        <dbReference type="ARBA" id="ARBA00022581"/>
    </source>
</evidence>
<name>A0A385PM59_9PAPI</name>
<comment type="function">
    <text evidence="16">Plays a major role in the induction and maintenance of cellular transformation. E6 associates with host UBE3A/E6-AP ubiquitin-protein ligase and modulates its activity. Protects host keratinocytes from apoptosis by mediating the degradation of host BAK1. May also inhibit host immune response.</text>
</comment>
<evidence type="ECO:0000313" key="18">
    <source>
        <dbReference type="EMBL" id="AYA94146.1"/>
    </source>
</evidence>
<evidence type="ECO:0000256" key="9">
    <source>
        <dbReference type="ARBA" id="ARBA00023015"/>
    </source>
</evidence>
<keyword evidence="7 16" id="KW-0863">Zinc-finger</keyword>
<dbReference type="GO" id="GO:0052150">
    <property type="term" value="P:symbiont-mediated perturbation of host apoptosis"/>
    <property type="evidence" value="ECO:0007669"/>
    <property type="project" value="UniProtKB-KW"/>
</dbReference>
<accession>A0A385PM59</accession>
<dbReference type="GO" id="GO:0042025">
    <property type="term" value="C:host cell nucleus"/>
    <property type="evidence" value="ECO:0007669"/>
    <property type="project" value="UniProtKB-SubCell"/>
</dbReference>
<dbReference type="GO" id="GO:0008270">
    <property type="term" value="F:zinc ion binding"/>
    <property type="evidence" value="ECO:0007669"/>
    <property type="project" value="UniProtKB-KW"/>
</dbReference>
<dbReference type="GO" id="GO:0052170">
    <property type="term" value="P:symbiont-mediated suppression of host innate immune response"/>
    <property type="evidence" value="ECO:0007669"/>
    <property type="project" value="UniProtKB-KW"/>
</dbReference>
<dbReference type="HAMAP" id="MF_04006">
    <property type="entry name" value="HPV_E6"/>
    <property type="match status" value="1"/>
</dbReference>
<dbReference type="Gene3D" id="3.30.240.40">
    <property type="entry name" value="E6 early regulatory protein"/>
    <property type="match status" value="2"/>
</dbReference>
<keyword evidence="10 16" id="KW-0238">DNA-binding</keyword>
<keyword evidence="4 16" id="KW-0945">Host-virus interaction</keyword>
<dbReference type="EMBL" id="MH777280">
    <property type="protein sequence ID" value="AYA94146.1"/>
    <property type="molecule type" value="Genomic_DNA"/>
</dbReference>
<keyword evidence="13 16" id="KW-1035">Host cytoplasm</keyword>
<organism evidence="18">
    <name type="scientific">Human papillomavirus</name>
    <dbReference type="NCBI Taxonomy" id="10566"/>
    <lineage>
        <taxon>Viruses</taxon>
        <taxon>Monodnaviria</taxon>
        <taxon>Shotokuvirae</taxon>
        <taxon>Cossaviricota</taxon>
        <taxon>Papovaviricetes</taxon>
        <taxon>Zurhausenvirales</taxon>
        <taxon>Papillomaviridae</taxon>
    </lineage>
</organism>
<dbReference type="GO" id="GO:0003677">
    <property type="term" value="F:DNA binding"/>
    <property type="evidence" value="ECO:0007669"/>
    <property type="project" value="UniProtKB-UniRule"/>
</dbReference>
<evidence type="ECO:0000256" key="2">
    <source>
        <dbReference type="ARBA" id="ARBA00022518"/>
    </source>
</evidence>
<protein>
    <recommendedName>
        <fullName evidence="16 17">Protein E6</fullName>
    </recommendedName>
</protein>
<dbReference type="InterPro" id="IPR001334">
    <property type="entry name" value="E6"/>
</dbReference>
<keyword evidence="6 16" id="KW-0479">Metal-binding</keyword>
<keyword evidence="14 16" id="KW-0899">Viral immunoevasion</keyword>
<feature type="zinc finger region" evidence="16">
    <location>
        <begin position="99"/>
        <end position="135"/>
    </location>
</feature>
<evidence type="ECO:0000256" key="12">
    <source>
        <dbReference type="ARBA" id="ARBA00023163"/>
    </source>
</evidence>
<evidence type="ECO:0000256" key="8">
    <source>
        <dbReference type="ARBA" id="ARBA00022833"/>
    </source>
</evidence>
<dbReference type="GO" id="GO:0030430">
    <property type="term" value="C:host cell cytoplasm"/>
    <property type="evidence" value="ECO:0007669"/>
    <property type="project" value="UniProtKB-SubCell"/>
</dbReference>
<dbReference type="GO" id="GO:0006351">
    <property type="term" value="P:DNA-templated transcription"/>
    <property type="evidence" value="ECO:0007669"/>
    <property type="project" value="UniProtKB-UniRule"/>
</dbReference>
<comment type="similarity">
    <text evidence="1 16 17">Belongs to the papillomaviridae E6 protein family.</text>
</comment>
<evidence type="ECO:0000256" key="7">
    <source>
        <dbReference type="ARBA" id="ARBA00022771"/>
    </source>
</evidence>
<keyword evidence="11 16" id="KW-0010">Activator</keyword>
<evidence type="ECO:0000256" key="3">
    <source>
        <dbReference type="ARBA" id="ARBA00022562"/>
    </source>
</evidence>
<evidence type="ECO:0000256" key="10">
    <source>
        <dbReference type="ARBA" id="ARBA00023125"/>
    </source>
</evidence>
<dbReference type="SUPFAM" id="SSF161229">
    <property type="entry name" value="E6 C-terminal domain-like"/>
    <property type="match status" value="2"/>
</dbReference>
<keyword evidence="12 16" id="KW-0804">Transcription</keyword>
<dbReference type="GO" id="GO:0039502">
    <property type="term" value="P:symbiont-mediated suppression of host type I interferon-mediated signaling pathway"/>
    <property type="evidence" value="ECO:0007669"/>
    <property type="project" value="UniProtKB-UniRule"/>
</dbReference>
<dbReference type="InterPro" id="IPR038575">
    <property type="entry name" value="E6_sf"/>
</dbReference>
<keyword evidence="3 16" id="KW-1048">Host nucleus</keyword>
<keyword evidence="9 16" id="KW-0805">Transcription regulation</keyword>
<dbReference type="Pfam" id="PF00518">
    <property type="entry name" value="E6"/>
    <property type="match status" value="1"/>
</dbReference>
<evidence type="ECO:0000256" key="16">
    <source>
        <dbReference type="HAMAP-Rule" id="MF_04006"/>
    </source>
</evidence>
<keyword evidence="8 16" id="KW-0862">Zinc</keyword>
<feature type="zinc finger region" evidence="16">
    <location>
        <begin position="26"/>
        <end position="62"/>
    </location>
</feature>
<gene>
    <name evidence="16" type="primary">E6</name>
</gene>
<evidence type="ECO:0000256" key="1">
    <source>
        <dbReference type="ARBA" id="ARBA00006346"/>
    </source>
</evidence>
<evidence type="ECO:0000256" key="15">
    <source>
        <dbReference type="ARBA" id="ARBA00023323"/>
    </source>
</evidence>
<sequence length="138" mass="16107">METLPDKLDALCRQYGICFFDLRIRCVFCNHFCSAVDLAAFHQKSLSLIWKGCVCFACCSCCLTLSAKFELEKYYQCSLSSDYFEDVVQESLSSVVIRCLKCLTKLDYIEKLEHKRNCRPFHLIRGRWRANCRNCAEK</sequence>
<dbReference type="GO" id="GO:0006355">
    <property type="term" value="P:regulation of DNA-templated transcription"/>
    <property type="evidence" value="ECO:0007669"/>
    <property type="project" value="UniProtKB-UniRule"/>
</dbReference>
<reference evidence="18" key="1">
    <citation type="journal article" date="2018" name="Nat. Med.">
        <title>Expanded skin virome in DOCK8-deficient patients.</title>
        <authorList>
            <consortium name="NISC Comparative Sequencing Program"/>
            <person name="Tirosh O."/>
            <person name="Conlan S."/>
            <person name="Deming C."/>
            <person name="Lee-Lin S.Q."/>
            <person name="Huang X."/>
            <person name="Su H.C."/>
            <person name="Freeman A.F."/>
            <person name="Segre J.A."/>
            <person name="Kong H.H."/>
        </authorList>
    </citation>
    <scope>NUCLEOTIDE SEQUENCE</scope>
    <source>
        <strain evidence="18">HPV-mSK_138</strain>
    </source>
</reference>
<dbReference type="GO" id="GO:0039648">
    <property type="term" value="P:symbiont-mediated perturbation of host ubiquitin-like protein modification"/>
    <property type="evidence" value="ECO:0007669"/>
    <property type="project" value="UniProtKB-UniRule"/>
</dbReference>